<dbReference type="GO" id="GO:0005634">
    <property type="term" value="C:nucleus"/>
    <property type="evidence" value="ECO:0007669"/>
    <property type="project" value="UniProtKB-SubCell"/>
</dbReference>
<feature type="region of interest" description="Disordered" evidence="12">
    <location>
        <begin position="25"/>
        <end position="78"/>
    </location>
</feature>
<dbReference type="GO" id="GO:0008270">
    <property type="term" value="F:zinc ion binding"/>
    <property type="evidence" value="ECO:0007669"/>
    <property type="project" value="UniProtKB-KW"/>
</dbReference>
<dbReference type="PROSITE" id="PS51030">
    <property type="entry name" value="NUCLEAR_REC_DBD_2"/>
    <property type="match status" value="1"/>
</dbReference>
<feature type="domain" description="NR LBD" evidence="14">
    <location>
        <begin position="441"/>
        <end position="676"/>
    </location>
</feature>
<keyword evidence="6 11" id="KW-0805">Transcription regulation</keyword>
<keyword evidence="8 11" id="KW-0804">Transcription</keyword>
<evidence type="ECO:0000256" key="10">
    <source>
        <dbReference type="ARBA" id="ARBA00023242"/>
    </source>
</evidence>
<dbReference type="Gene3D" id="3.30.50.10">
    <property type="entry name" value="Erythroid Transcription Factor GATA-1, subunit A"/>
    <property type="match status" value="1"/>
</dbReference>
<evidence type="ECO:0000256" key="1">
    <source>
        <dbReference type="ARBA" id="ARBA00004123"/>
    </source>
</evidence>
<dbReference type="InterPro" id="IPR000536">
    <property type="entry name" value="Nucl_hrmn_rcpt_lig-bd"/>
</dbReference>
<dbReference type="GO" id="GO:0000978">
    <property type="term" value="F:RNA polymerase II cis-regulatory region sequence-specific DNA binding"/>
    <property type="evidence" value="ECO:0007669"/>
    <property type="project" value="TreeGrafter"/>
</dbReference>
<keyword evidence="15" id="KW-1185">Reference proteome</keyword>
<dbReference type="InterPro" id="IPR013088">
    <property type="entry name" value="Znf_NHR/GATA"/>
</dbReference>
<dbReference type="GO" id="GO:0006950">
    <property type="term" value="P:response to stress"/>
    <property type="evidence" value="ECO:0007669"/>
    <property type="project" value="UniProtKB-ARBA"/>
</dbReference>
<comment type="similarity">
    <text evidence="2 11">Belongs to the nuclear hormone receptor family.</text>
</comment>
<comment type="subcellular location">
    <subcellularLocation>
        <location evidence="1 11">Nucleus</location>
    </subcellularLocation>
</comment>
<evidence type="ECO:0000256" key="12">
    <source>
        <dbReference type="SAM" id="MobiDB-lite"/>
    </source>
</evidence>
<dbReference type="Proteomes" id="UP000887575">
    <property type="component" value="Unassembled WGS sequence"/>
</dbReference>
<evidence type="ECO:0000259" key="13">
    <source>
        <dbReference type="PROSITE" id="PS51030"/>
    </source>
</evidence>
<dbReference type="GO" id="GO:0004879">
    <property type="term" value="F:nuclear receptor activity"/>
    <property type="evidence" value="ECO:0007669"/>
    <property type="project" value="TreeGrafter"/>
</dbReference>
<dbReference type="InterPro" id="IPR001723">
    <property type="entry name" value="Nuclear_hrmn_rcpt"/>
</dbReference>
<evidence type="ECO:0000256" key="8">
    <source>
        <dbReference type="ARBA" id="ARBA00023163"/>
    </source>
</evidence>
<protein>
    <submittedName>
        <fullName evidence="16">Uncharacterized protein</fullName>
    </submittedName>
</protein>
<dbReference type="PROSITE" id="PS00031">
    <property type="entry name" value="NUCLEAR_REC_DBD_1"/>
    <property type="match status" value="1"/>
</dbReference>
<evidence type="ECO:0000256" key="7">
    <source>
        <dbReference type="ARBA" id="ARBA00023125"/>
    </source>
</evidence>
<evidence type="ECO:0000256" key="11">
    <source>
        <dbReference type="RuleBase" id="RU004334"/>
    </source>
</evidence>
<dbReference type="Gene3D" id="1.10.565.10">
    <property type="entry name" value="Retinoid X Receptor"/>
    <property type="match status" value="1"/>
</dbReference>
<sequence>MTEVNLNYPQHHMFNWNLIDKLSPKVKPPMSTPDDPVIHNNQREQQESSPQSGGYCPQSDSRSSCDSPGAEGAEGSAEERSRRNKTCRVCNDHATGYNFNVITCESCKAFFRRNALRPKEFKCPYSDDCDINAVSRRFCQKCRLKKCFAVGMKKEWILNDEQLRRRKNSRLNSVSSQRRQIVVNQSAQILQSPSKPMTILSPEQLQFGNNSTRLEMTPPMISPDNTTTYPLAPPAHPIISPITPPSNLPTPTSIISDYEPNLLLQQRFAQQRLSCPLTRPSPIPISSPPIASPSANRVNVDPVRNQVTMSVDEYNQLIQMASNRPIAEVSTPPATLEEPPVKRLSMDASAMQSGRPYSATITTQSLGNGAFASYTDLNPGMDQMKGMGMERMATFFDQTIIDALNVDSPDGPPNSIGGTRPASAEELPTNEVRANYQLNIAELRELDVVRAAFSGMNDPLDNGKQKFAFMKDNKTPTDIMNIMDITMRRLVKMAKKLPIFNEMTQDGKFTLLKGGMVEMLTVRGVTRYDEQSGGWHTPTLPAQYQVPIKMFDSLKEGVRDVQKERFLQFFRVLNEDLRKNELAIDLLMLIVLFKPRPGVQDPNDRIVVERQHNDFTALLHRYLESLYGDESRRFNEMIPKALKMLEIISSNTAMLFMGKVNKEEAEALPKEFFPVE</sequence>
<evidence type="ECO:0000256" key="4">
    <source>
        <dbReference type="ARBA" id="ARBA00022771"/>
    </source>
</evidence>
<dbReference type="InterPro" id="IPR050234">
    <property type="entry name" value="Nuclear_hormone_rcpt_NR1"/>
</dbReference>
<dbReference type="PROSITE" id="PS51843">
    <property type="entry name" value="NR_LBD"/>
    <property type="match status" value="1"/>
</dbReference>
<name>A0AAF3FJR3_9BILA</name>
<dbReference type="PANTHER" id="PTHR24082:SF494">
    <property type="entry name" value="NUCLEAR HORMONE RECEPTOR FAMILY MEMBER DAF-12"/>
    <property type="match status" value="1"/>
</dbReference>
<dbReference type="Pfam" id="PF00104">
    <property type="entry name" value="Hormone_recep"/>
    <property type="match status" value="1"/>
</dbReference>
<dbReference type="PANTHER" id="PTHR24082">
    <property type="entry name" value="NUCLEAR HORMONE RECEPTOR"/>
    <property type="match status" value="1"/>
</dbReference>
<dbReference type="WBParaSite" id="MBELARI_LOCUS7344">
    <property type="protein sequence ID" value="MBELARI_LOCUS7344"/>
    <property type="gene ID" value="MBELARI_LOCUS7344"/>
</dbReference>
<dbReference type="FunFam" id="3.30.50.10:FF:000042">
    <property type="entry name" value="Nuclear hormone receptor HR96"/>
    <property type="match status" value="1"/>
</dbReference>
<keyword evidence="9 11" id="KW-0675">Receptor</keyword>
<proteinExistence type="inferred from homology"/>
<keyword evidence="10 11" id="KW-0539">Nucleus</keyword>
<feature type="domain" description="Nuclear receptor" evidence="13">
    <location>
        <begin position="84"/>
        <end position="159"/>
    </location>
</feature>
<dbReference type="SMART" id="SM00399">
    <property type="entry name" value="ZnF_C4"/>
    <property type="match status" value="1"/>
</dbReference>
<accession>A0AAF3FJR3</accession>
<feature type="compositionally biased region" description="Polar residues" evidence="12">
    <location>
        <begin position="47"/>
        <end position="66"/>
    </location>
</feature>
<dbReference type="PRINTS" id="PR00398">
    <property type="entry name" value="STRDHORMONER"/>
</dbReference>
<dbReference type="GO" id="GO:0000122">
    <property type="term" value="P:negative regulation of transcription by RNA polymerase II"/>
    <property type="evidence" value="ECO:0007669"/>
    <property type="project" value="TreeGrafter"/>
</dbReference>
<dbReference type="InterPro" id="IPR001628">
    <property type="entry name" value="Znf_hrmn_rcpt"/>
</dbReference>
<dbReference type="AlphaFoldDB" id="A0AAF3FJR3"/>
<dbReference type="SUPFAM" id="SSF57716">
    <property type="entry name" value="Glucocorticoid receptor-like (DNA-binding domain)"/>
    <property type="match status" value="1"/>
</dbReference>
<keyword evidence="5 11" id="KW-0862">Zinc</keyword>
<dbReference type="GO" id="GO:0045944">
    <property type="term" value="P:positive regulation of transcription by RNA polymerase II"/>
    <property type="evidence" value="ECO:0007669"/>
    <property type="project" value="TreeGrafter"/>
</dbReference>
<reference evidence="16" key="1">
    <citation type="submission" date="2024-02" db="UniProtKB">
        <authorList>
            <consortium name="WormBaseParasite"/>
        </authorList>
    </citation>
    <scope>IDENTIFICATION</scope>
</reference>
<evidence type="ECO:0000259" key="14">
    <source>
        <dbReference type="PROSITE" id="PS51843"/>
    </source>
</evidence>
<evidence type="ECO:0000256" key="2">
    <source>
        <dbReference type="ARBA" id="ARBA00005993"/>
    </source>
</evidence>
<evidence type="ECO:0000313" key="15">
    <source>
        <dbReference type="Proteomes" id="UP000887575"/>
    </source>
</evidence>
<evidence type="ECO:0000313" key="16">
    <source>
        <dbReference type="WBParaSite" id="MBELARI_LOCUS7344"/>
    </source>
</evidence>
<dbReference type="InterPro" id="IPR035500">
    <property type="entry name" value="NHR-like_dom_sf"/>
</dbReference>
<evidence type="ECO:0000256" key="6">
    <source>
        <dbReference type="ARBA" id="ARBA00023015"/>
    </source>
</evidence>
<keyword evidence="7 11" id="KW-0238">DNA-binding</keyword>
<evidence type="ECO:0000256" key="3">
    <source>
        <dbReference type="ARBA" id="ARBA00022723"/>
    </source>
</evidence>
<keyword evidence="4 11" id="KW-0863">Zinc-finger</keyword>
<keyword evidence="3 11" id="KW-0479">Metal-binding</keyword>
<dbReference type="PRINTS" id="PR00047">
    <property type="entry name" value="STROIDFINGER"/>
</dbReference>
<evidence type="ECO:0000256" key="5">
    <source>
        <dbReference type="ARBA" id="ARBA00022833"/>
    </source>
</evidence>
<dbReference type="SMART" id="SM00430">
    <property type="entry name" value="HOLI"/>
    <property type="match status" value="1"/>
</dbReference>
<dbReference type="GO" id="GO:0030154">
    <property type="term" value="P:cell differentiation"/>
    <property type="evidence" value="ECO:0007669"/>
    <property type="project" value="TreeGrafter"/>
</dbReference>
<dbReference type="Pfam" id="PF00105">
    <property type="entry name" value="zf-C4"/>
    <property type="match status" value="1"/>
</dbReference>
<evidence type="ECO:0000256" key="9">
    <source>
        <dbReference type="ARBA" id="ARBA00023170"/>
    </source>
</evidence>
<dbReference type="CDD" id="cd06966">
    <property type="entry name" value="NR_DBD_CAR"/>
    <property type="match status" value="1"/>
</dbReference>
<dbReference type="SUPFAM" id="SSF48508">
    <property type="entry name" value="Nuclear receptor ligand-binding domain"/>
    <property type="match status" value="1"/>
</dbReference>
<organism evidence="15 16">
    <name type="scientific">Mesorhabditis belari</name>
    <dbReference type="NCBI Taxonomy" id="2138241"/>
    <lineage>
        <taxon>Eukaryota</taxon>
        <taxon>Metazoa</taxon>
        <taxon>Ecdysozoa</taxon>
        <taxon>Nematoda</taxon>
        <taxon>Chromadorea</taxon>
        <taxon>Rhabditida</taxon>
        <taxon>Rhabditina</taxon>
        <taxon>Rhabditomorpha</taxon>
        <taxon>Rhabditoidea</taxon>
        <taxon>Rhabditidae</taxon>
        <taxon>Mesorhabditinae</taxon>
        <taxon>Mesorhabditis</taxon>
    </lineage>
</organism>